<evidence type="ECO:0000256" key="10">
    <source>
        <dbReference type="ARBA" id="ARBA00038039"/>
    </source>
</evidence>
<dbReference type="GO" id="GO:0005794">
    <property type="term" value="C:Golgi apparatus"/>
    <property type="evidence" value="ECO:0007669"/>
    <property type="project" value="UniProtKB-SubCell"/>
</dbReference>
<name>A0A0A8L832_9SACH</name>
<proteinExistence type="inferred from homology"/>
<comment type="similarity">
    <text evidence="10">Belongs to the laat-1 family.</text>
</comment>
<dbReference type="InterPro" id="IPR053948">
    <property type="entry name" value="SBE2/SBE22_N"/>
</dbReference>
<dbReference type="OrthoDB" id="289721at2759"/>
<evidence type="ECO:0000256" key="7">
    <source>
        <dbReference type="ARBA" id="ARBA00023034"/>
    </source>
</evidence>
<dbReference type="PANTHER" id="PTHR16201:SF34">
    <property type="entry name" value="LYSOSOMAL AMINO ACID TRANSPORTER 1"/>
    <property type="match status" value="1"/>
</dbReference>
<protein>
    <submittedName>
        <fullName evidence="17">WGS project CCBQ000000000 data, contig 00011</fullName>
    </submittedName>
</protein>
<feature type="compositionally biased region" description="Polar residues" evidence="12">
    <location>
        <begin position="117"/>
        <end position="128"/>
    </location>
</feature>
<feature type="region of interest" description="Disordered" evidence="12">
    <location>
        <begin position="359"/>
        <end position="383"/>
    </location>
</feature>
<evidence type="ECO:0000259" key="16">
    <source>
        <dbReference type="Pfam" id="PF22876"/>
    </source>
</evidence>
<keyword evidence="7" id="KW-0333">Golgi apparatus</keyword>
<dbReference type="PANTHER" id="PTHR16201">
    <property type="entry name" value="SEVEN TRANSMEMBRANE PROTEIN 1-RELATED"/>
    <property type="match status" value="1"/>
</dbReference>
<dbReference type="GO" id="GO:0015031">
    <property type="term" value="P:protein transport"/>
    <property type="evidence" value="ECO:0007669"/>
    <property type="project" value="UniProtKB-KW"/>
</dbReference>
<evidence type="ECO:0000256" key="2">
    <source>
        <dbReference type="ARBA" id="ARBA00004555"/>
    </source>
</evidence>
<evidence type="ECO:0000313" key="17">
    <source>
        <dbReference type="EMBL" id="CDO95074.1"/>
    </source>
</evidence>
<dbReference type="Pfam" id="PF22874">
    <property type="entry name" value="SBE2_M"/>
    <property type="match status" value="1"/>
</dbReference>
<organism evidence="17 18">
    <name type="scientific">Kluyveromyces dobzhanskii CBS 2104</name>
    <dbReference type="NCBI Taxonomy" id="1427455"/>
    <lineage>
        <taxon>Eukaryota</taxon>
        <taxon>Fungi</taxon>
        <taxon>Dikarya</taxon>
        <taxon>Ascomycota</taxon>
        <taxon>Saccharomycotina</taxon>
        <taxon>Saccharomycetes</taxon>
        <taxon>Saccharomycetales</taxon>
        <taxon>Saccharomycetaceae</taxon>
        <taxon>Kluyveromyces</taxon>
    </lineage>
</organism>
<sequence>MTPVQSRKAGTYPASTQVPFSTNLSSKSNLSSTNSKTVGSGISRRPSENMLLNMTEGSQAQQQQQQQHNLRSLTNISDDSNHVLSFKPPNRKAVLIKNERPISNDSINTDGDLFSINAGSSKDSSRGTSFIEDDDEDDEGTLKIDGSGDDTNVGSEDRKSFSSLRQNTVTAHSSIVEDLDSTAQLTDTSFSDADLSVTTAKVASTPKAMNTKYFFSNPASLCKTSTHDSFQTADSSPKLSRSQSSTVNPTGVHNNLDQHSQLHAQTKSQTSHHNNPLSSALHSKSVPALPSDSLNGKKPLTPSQRYRLRREQNKIHLQHSIKQKELFYDEEAKLPASELLDESLVWSIPTASHSSTFLSQRKHRASAPTISQPGKILDSTDMPPSPIPGLQRVSDLEYFQQVGKDLSAVYQRSENRVSRSKLLERTQSAEVLSLDFKNASIEGMEDLKLVSDDKVSIISSTRPCWLPPKETEERKSHERDVRKTLSMASIEKLEMNQKREEQDIKDETNKQRIVLLIDRGLNRKSSLQDLKKIAWETGFSSDRRYSIYNTVLNTDYNIISTKYLDNSSDLDEIIRTKMTPFPCSQMAEINKSVDNVHFSMDPQIRTKLIQLLQWKSISRFGLQTGDNYLMYHFLSEGFDTEQIWKLTNLLQLTCFDSATRDKYDSRIMAKDGIVGRYMRKDPAFAEEFDSRYLNFMTFWNILARVDHDLFMWIMDIIIAENSRSTRWTDDWVNELRNTDWDTYKDKYVVLNYRVLCSLTLNVLLRYHFGWNNLLHLDELPFSLKLVSPIDNYEPLRDQHLLIETYRDKTVEGLSPGFLLCWLVGDITSLLGAVLTRQLPFQIILAMYYLSNDMLICGQYYYYGVLHNNQLATPGHESVTLEERIRIVRSRGSNRSVQLKRGSKWWFLSFLFSQPQSVQGFPLPIASLAKAVTGLGTDSSSPVAPIEPPHVSIIGLTSSWVGAMSYFCARIPQLIKNYQRKSTDGLSPLLFICTLVANATYTLSIFSSCSYLTNVDKRAFVLNALPFVVGSAGTMVFDLIYFYQHFVLYAEDQNIRRLEADEYSPLMNDNVTPRSSYSQ</sequence>
<reference evidence="17 18" key="1">
    <citation type="submission" date="2014-03" db="EMBL/GenBank/DDBJ databases">
        <title>The genome of Kluyveromyces dobzhanskii.</title>
        <authorList>
            <person name="Nystedt B."/>
            <person name="Astrom S."/>
        </authorList>
    </citation>
    <scope>NUCLEOTIDE SEQUENCE [LARGE SCALE GENOMIC DNA]</scope>
    <source>
        <strain evidence="17 18">CBS 2104</strain>
    </source>
</reference>
<feature type="domain" description="SBE2/SBE22 middle" evidence="15">
    <location>
        <begin position="376"/>
        <end position="497"/>
    </location>
</feature>
<gene>
    <name evidence="17" type="ORF">KLDO_g3322</name>
</gene>
<dbReference type="SMART" id="SM00679">
    <property type="entry name" value="CTNS"/>
    <property type="match status" value="2"/>
</dbReference>
<evidence type="ECO:0000256" key="5">
    <source>
        <dbReference type="ARBA" id="ARBA00022927"/>
    </source>
</evidence>
<keyword evidence="8 13" id="KW-0472">Membrane</keyword>
<dbReference type="InterPro" id="IPR006603">
    <property type="entry name" value="PQ-loop_rpt"/>
</dbReference>
<keyword evidence="9" id="KW-0961">Cell wall biogenesis/degradation</keyword>
<dbReference type="AlphaFoldDB" id="A0A0A8L832"/>
<comment type="subcellular location">
    <subcellularLocation>
        <location evidence="2">Golgi apparatus</location>
    </subcellularLocation>
    <subcellularLocation>
        <location evidence="1">Membrane</location>
        <topology evidence="1">Multi-pass membrane protein</topology>
    </subcellularLocation>
</comment>
<dbReference type="FunFam" id="1.20.1280.290:FF:000034">
    <property type="entry name" value="PQ loop repeat family protein"/>
    <property type="match status" value="1"/>
</dbReference>
<dbReference type="EMBL" id="CCBQ010000042">
    <property type="protein sequence ID" value="CDO95074.1"/>
    <property type="molecule type" value="Genomic_DNA"/>
</dbReference>
<evidence type="ECO:0000313" key="18">
    <source>
        <dbReference type="Proteomes" id="UP000031516"/>
    </source>
</evidence>
<comment type="caution">
    <text evidence="17">The sequence shown here is derived from an EMBL/GenBank/DDBJ whole genome shotgun (WGS) entry which is preliminary data.</text>
</comment>
<evidence type="ECO:0000256" key="6">
    <source>
        <dbReference type="ARBA" id="ARBA00022989"/>
    </source>
</evidence>
<feature type="transmembrane region" description="Helical" evidence="13">
    <location>
        <begin position="988"/>
        <end position="1012"/>
    </location>
</feature>
<dbReference type="FunFam" id="1.20.1280.290:FF:000009">
    <property type="entry name" value="PQ loop repeat family protein"/>
    <property type="match status" value="1"/>
</dbReference>
<evidence type="ECO:0000256" key="4">
    <source>
        <dbReference type="ARBA" id="ARBA00022692"/>
    </source>
</evidence>
<evidence type="ECO:0000256" key="13">
    <source>
        <dbReference type="SAM" id="Phobius"/>
    </source>
</evidence>
<evidence type="ECO:0000256" key="1">
    <source>
        <dbReference type="ARBA" id="ARBA00004141"/>
    </source>
</evidence>
<feature type="region of interest" description="Disordered" evidence="12">
    <location>
        <begin position="96"/>
        <end position="165"/>
    </location>
</feature>
<keyword evidence="3" id="KW-0813">Transport</keyword>
<dbReference type="GO" id="GO:0000329">
    <property type="term" value="C:fungal-type vacuole membrane"/>
    <property type="evidence" value="ECO:0007669"/>
    <property type="project" value="TreeGrafter"/>
</dbReference>
<accession>A0A0A8L832</accession>
<dbReference type="GO" id="GO:0015174">
    <property type="term" value="F:basic amino acid transmembrane transporter activity"/>
    <property type="evidence" value="ECO:0007669"/>
    <property type="project" value="UniProtKB-ARBA"/>
</dbReference>
<feature type="region of interest" description="Disordered" evidence="12">
    <location>
        <begin position="225"/>
        <end position="306"/>
    </location>
</feature>
<feature type="transmembrane region" description="Helical" evidence="13">
    <location>
        <begin position="1018"/>
        <end position="1042"/>
    </location>
</feature>
<evidence type="ECO:0000256" key="3">
    <source>
        <dbReference type="ARBA" id="ARBA00022448"/>
    </source>
</evidence>
<dbReference type="Pfam" id="PF22876">
    <property type="entry name" value="SBE2_N"/>
    <property type="match status" value="1"/>
</dbReference>
<keyword evidence="6 13" id="KW-1133">Transmembrane helix</keyword>
<dbReference type="Gene3D" id="1.20.1280.290">
    <property type="match status" value="2"/>
</dbReference>
<feature type="domain" description="Sbe2/Sbe22 C-terminal" evidence="14">
    <location>
        <begin position="504"/>
        <end position="779"/>
    </location>
</feature>
<keyword evidence="5" id="KW-0653">Protein transport</keyword>
<feature type="compositionally biased region" description="Polar residues" evidence="12">
    <location>
        <begin position="225"/>
        <end position="282"/>
    </location>
</feature>
<feature type="domain" description="SBE2/SBE22 N-terminal" evidence="16">
    <location>
        <begin position="32"/>
        <end position="364"/>
    </location>
</feature>
<evidence type="ECO:0000256" key="11">
    <source>
        <dbReference type="ARBA" id="ARBA00050768"/>
    </source>
</evidence>
<evidence type="ECO:0000256" key="8">
    <source>
        <dbReference type="ARBA" id="ARBA00023136"/>
    </source>
</evidence>
<dbReference type="GO" id="GO:0034488">
    <property type="term" value="P:basic amino acid transmembrane export from vacuole"/>
    <property type="evidence" value="ECO:0007669"/>
    <property type="project" value="TreeGrafter"/>
</dbReference>
<dbReference type="InterPro" id="IPR053949">
    <property type="entry name" value="SBE2/SBE22_M"/>
</dbReference>
<keyword evidence="4 13" id="KW-0812">Transmembrane</keyword>
<evidence type="ECO:0000256" key="9">
    <source>
        <dbReference type="ARBA" id="ARBA00023316"/>
    </source>
</evidence>
<dbReference type="Proteomes" id="UP000031516">
    <property type="component" value="Unassembled WGS sequence"/>
</dbReference>
<keyword evidence="18" id="KW-1185">Reference proteome</keyword>
<dbReference type="InterPro" id="IPR031403">
    <property type="entry name" value="Sbe2/Sbe22_C"/>
</dbReference>
<dbReference type="Pfam" id="PF04193">
    <property type="entry name" value="PQ-loop"/>
    <property type="match status" value="2"/>
</dbReference>
<evidence type="ECO:0000256" key="12">
    <source>
        <dbReference type="SAM" id="MobiDB-lite"/>
    </source>
</evidence>
<feature type="region of interest" description="Disordered" evidence="12">
    <location>
        <begin position="1"/>
        <end position="70"/>
    </location>
</feature>
<dbReference type="InterPro" id="IPR051415">
    <property type="entry name" value="LAAT-1"/>
</dbReference>
<evidence type="ECO:0000259" key="14">
    <source>
        <dbReference type="Pfam" id="PF17076"/>
    </source>
</evidence>
<dbReference type="Pfam" id="PF17076">
    <property type="entry name" value="SBE2_C"/>
    <property type="match status" value="1"/>
</dbReference>
<comment type="catalytic activity">
    <reaction evidence="11">
        <text>L-histidine(out) + L-arginine(in) = L-histidine(in) + L-arginine(out)</text>
        <dbReference type="Rhea" id="RHEA:71063"/>
        <dbReference type="ChEBI" id="CHEBI:32682"/>
        <dbReference type="ChEBI" id="CHEBI:57595"/>
    </reaction>
</comment>
<evidence type="ECO:0000259" key="15">
    <source>
        <dbReference type="Pfam" id="PF22874"/>
    </source>
</evidence>
<dbReference type="GO" id="GO:0031505">
    <property type="term" value="P:fungal-type cell wall organization"/>
    <property type="evidence" value="ECO:0007669"/>
    <property type="project" value="InterPro"/>
</dbReference>
<feature type="compositionally biased region" description="Low complexity" evidence="12">
    <location>
        <begin position="21"/>
        <end position="37"/>
    </location>
</feature>